<feature type="transmembrane region" description="Helical" evidence="1">
    <location>
        <begin position="39"/>
        <end position="59"/>
    </location>
</feature>
<keyword evidence="3" id="KW-1185">Reference proteome</keyword>
<sequence>MTTDSYGEPGQRERAMRRETLLQKMRDLMMRTHRDESGAILMLCFAACLFLFMVSLIIFDAGALSRDKVDVQMAADTAGYSQAAVKARAMNMVAFANVGKRTISGIRNMYYTQYPSYMSWLDGQCSRCCCGWFCGCWNACFNCIGNWISLVPIFEGIDYIFFIIGRIAGDTLTDHLEALDTYQKEMVEYAPYWALGEAVIRGVRNGANVVTTFPMPDNTTYGKLPLKKDTGFPAAVETCLAPTYVWNPSSPGSLLEWQRNFQELKNNSVSSPNIASKGPREVVSIANSWTGCFLGALLPKEAELSPPYYLTATGDSGEAYMKKSNIIWSYRFNEDYAGQLRDNYDAVIDKDYSTNIIGLPEGGVWSMARSEIYYKPDNDPNLFEGPHAMWMFHPSWIGKLRPVTLKNEDMPVDPSDMWSEARGLAMKQAPLFGVDMGTMFNDLLYMEKVSRGMDGKIDGKEVLDGIAK</sequence>
<accession>A0A5B8YBE7</accession>
<dbReference type="OrthoDB" id="5525269at2"/>
<organism evidence="2 3">
    <name type="scientific">Persicimonas caeni</name>
    <dbReference type="NCBI Taxonomy" id="2292766"/>
    <lineage>
        <taxon>Bacteria</taxon>
        <taxon>Deltaproteobacteria</taxon>
        <taxon>Bradymonadales</taxon>
        <taxon>Bradymonadaceae</taxon>
        <taxon>Persicimonas</taxon>
    </lineage>
</organism>
<keyword evidence="1" id="KW-1133">Transmembrane helix</keyword>
<keyword evidence="1" id="KW-0472">Membrane</keyword>
<gene>
    <name evidence="2" type="ORF">FIV42_13905</name>
</gene>
<evidence type="ECO:0000313" key="3">
    <source>
        <dbReference type="Proteomes" id="UP000315995"/>
    </source>
</evidence>
<proteinExistence type="predicted"/>
<reference evidence="2 3" key="1">
    <citation type="submission" date="2019-06" db="EMBL/GenBank/DDBJ databases">
        <title>Persicimonas caeni gen. nov., sp. nov., a predatory bacterium isolated from solar saltern.</title>
        <authorList>
            <person name="Wang S."/>
        </authorList>
    </citation>
    <scope>NUCLEOTIDE SEQUENCE [LARGE SCALE GENOMIC DNA]</scope>
    <source>
        <strain evidence="2 3">YN101</strain>
    </source>
</reference>
<dbReference type="Proteomes" id="UP000315995">
    <property type="component" value="Chromosome"/>
</dbReference>
<dbReference type="AlphaFoldDB" id="A0A4Y6PU17"/>
<protein>
    <submittedName>
        <fullName evidence="2">Uncharacterized protein</fullName>
    </submittedName>
</protein>
<name>A0A4Y6PU17_PERCE</name>
<keyword evidence="1" id="KW-0812">Transmembrane</keyword>
<accession>A0A4Y6PU17</accession>
<dbReference type="EMBL" id="CP041186">
    <property type="protein sequence ID" value="QDG51798.1"/>
    <property type="molecule type" value="Genomic_DNA"/>
</dbReference>
<evidence type="ECO:0000313" key="2">
    <source>
        <dbReference type="EMBL" id="QDG51798.1"/>
    </source>
</evidence>
<evidence type="ECO:0000256" key="1">
    <source>
        <dbReference type="SAM" id="Phobius"/>
    </source>
</evidence>